<dbReference type="AlphaFoldDB" id="A0A6A4QTH1"/>
<protein>
    <submittedName>
        <fullName evidence="1">Uncharacterized protein</fullName>
    </submittedName>
</protein>
<reference evidence="2" key="1">
    <citation type="journal article" date="2020" name="Nat. Commun.">
        <title>Genome sequence of the cluster root forming white lupin.</title>
        <authorList>
            <person name="Hufnagel B."/>
            <person name="Marques A."/>
            <person name="Soriano A."/>
            <person name="Marques L."/>
            <person name="Divol F."/>
            <person name="Doumas P."/>
            <person name="Sallet E."/>
            <person name="Mancinotti D."/>
            <person name="Carrere S."/>
            <person name="Marande W."/>
            <person name="Arribat S."/>
            <person name="Keller J."/>
            <person name="Huneau C."/>
            <person name="Blein T."/>
            <person name="Aime D."/>
            <person name="Laguerre M."/>
            <person name="Taylor J."/>
            <person name="Schubert V."/>
            <person name="Nelson M."/>
            <person name="Geu-Flores F."/>
            <person name="Crespi M."/>
            <person name="Gallardo-Guerrero K."/>
            <person name="Delaux P.-M."/>
            <person name="Salse J."/>
            <person name="Berges H."/>
            <person name="Guyot R."/>
            <person name="Gouzy J."/>
            <person name="Peret B."/>
        </authorList>
    </citation>
    <scope>NUCLEOTIDE SEQUENCE [LARGE SCALE GENOMIC DNA]</scope>
    <source>
        <strain evidence="2">cv. Amiga</strain>
    </source>
</reference>
<sequence>MLILTQEQMGLKWNSNLFSCPCFTRMYIGDRLAQPRFIFLQVVVSLENIFCSLSI</sequence>
<evidence type="ECO:0000313" key="1">
    <source>
        <dbReference type="EMBL" id="KAE9616803.1"/>
    </source>
</evidence>
<gene>
    <name evidence="1" type="ORF">Lalb_Chr03g0028661</name>
</gene>
<dbReference type="Proteomes" id="UP000447434">
    <property type="component" value="Chromosome 3"/>
</dbReference>
<name>A0A6A4QTH1_LUPAL</name>
<evidence type="ECO:0000313" key="2">
    <source>
        <dbReference type="Proteomes" id="UP000447434"/>
    </source>
</evidence>
<dbReference type="EMBL" id="WOCE01000003">
    <property type="protein sequence ID" value="KAE9616803.1"/>
    <property type="molecule type" value="Genomic_DNA"/>
</dbReference>
<comment type="caution">
    <text evidence="1">The sequence shown here is derived from an EMBL/GenBank/DDBJ whole genome shotgun (WGS) entry which is preliminary data.</text>
</comment>
<proteinExistence type="predicted"/>
<accession>A0A6A4QTH1</accession>
<organism evidence="1 2">
    <name type="scientific">Lupinus albus</name>
    <name type="common">White lupine</name>
    <name type="synonym">Lupinus termis</name>
    <dbReference type="NCBI Taxonomy" id="3870"/>
    <lineage>
        <taxon>Eukaryota</taxon>
        <taxon>Viridiplantae</taxon>
        <taxon>Streptophyta</taxon>
        <taxon>Embryophyta</taxon>
        <taxon>Tracheophyta</taxon>
        <taxon>Spermatophyta</taxon>
        <taxon>Magnoliopsida</taxon>
        <taxon>eudicotyledons</taxon>
        <taxon>Gunneridae</taxon>
        <taxon>Pentapetalae</taxon>
        <taxon>rosids</taxon>
        <taxon>fabids</taxon>
        <taxon>Fabales</taxon>
        <taxon>Fabaceae</taxon>
        <taxon>Papilionoideae</taxon>
        <taxon>50 kb inversion clade</taxon>
        <taxon>genistoids sensu lato</taxon>
        <taxon>core genistoids</taxon>
        <taxon>Genisteae</taxon>
        <taxon>Lupinus</taxon>
    </lineage>
</organism>
<keyword evidence="2" id="KW-1185">Reference proteome</keyword>